<evidence type="ECO:0000313" key="3">
    <source>
        <dbReference type="Proteomes" id="UP000265768"/>
    </source>
</evidence>
<evidence type="ECO:0000256" key="1">
    <source>
        <dbReference type="SAM" id="MobiDB-lite"/>
    </source>
</evidence>
<comment type="caution">
    <text evidence="2">The sequence shown here is derived from an EMBL/GenBank/DDBJ whole genome shotgun (WGS) entry which is preliminary data.</text>
</comment>
<gene>
    <name evidence="2" type="ORF">D5H75_31795</name>
</gene>
<accession>A0A3A4A7M4</accession>
<dbReference type="EMBL" id="QZEY01000017">
    <property type="protein sequence ID" value="RJL24011.1"/>
    <property type="molecule type" value="Genomic_DNA"/>
</dbReference>
<protein>
    <submittedName>
        <fullName evidence="2">Uncharacterized protein</fullName>
    </submittedName>
</protein>
<proteinExistence type="predicted"/>
<sequence>MSCDHPWDALSRLGDEDGLLGLVCTDCGEQWNLADGETGDLARVAASALGTVLGAGIDKFDALERRMAALERFVKLAQDAHTCDWCGGLFTAADMVELSGSIACCALHLPEVVGNHIDPADRPAAVTAAIGWLAATPAGTLRTARIAAGLAALKAEHTSGAGAVAPELEAILGGDVRLEPAFAAHFGLPPYSPVADVTGALCARLELAVPRTPAGRAMVLALADALNVTARHQAANLDGGVNAFAELLVDAAPPNGDALQVAVRDLLREENLREEALDDGGHQVLEAAFLRVTEDMVESLAEPDRERPGARVSSWPARPPGPAAQRRAE</sequence>
<reference evidence="2 3" key="1">
    <citation type="submission" date="2018-09" db="EMBL/GenBank/DDBJ databases">
        <title>YIM 75507 draft genome.</title>
        <authorList>
            <person name="Tang S."/>
            <person name="Feng Y."/>
        </authorList>
    </citation>
    <scope>NUCLEOTIDE SEQUENCE [LARGE SCALE GENOMIC DNA]</scope>
    <source>
        <strain evidence="2 3">YIM 75507</strain>
    </source>
</reference>
<organism evidence="2 3">
    <name type="scientific">Bailinhaonella thermotolerans</name>
    <dbReference type="NCBI Taxonomy" id="1070861"/>
    <lineage>
        <taxon>Bacteria</taxon>
        <taxon>Bacillati</taxon>
        <taxon>Actinomycetota</taxon>
        <taxon>Actinomycetes</taxon>
        <taxon>Streptosporangiales</taxon>
        <taxon>Streptosporangiaceae</taxon>
        <taxon>Bailinhaonella</taxon>
    </lineage>
</organism>
<keyword evidence="3" id="KW-1185">Reference proteome</keyword>
<evidence type="ECO:0000313" key="2">
    <source>
        <dbReference type="EMBL" id="RJL24011.1"/>
    </source>
</evidence>
<name>A0A3A4A7M4_9ACTN</name>
<dbReference type="Proteomes" id="UP000265768">
    <property type="component" value="Unassembled WGS sequence"/>
</dbReference>
<dbReference type="AlphaFoldDB" id="A0A3A4A7M4"/>
<feature type="region of interest" description="Disordered" evidence="1">
    <location>
        <begin position="300"/>
        <end position="329"/>
    </location>
</feature>